<evidence type="ECO:0000256" key="10">
    <source>
        <dbReference type="ARBA" id="ARBA00022786"/>
    </source>
</evidence>
<comment type="catalytic activity">
    <reaction evidence="1 15">
        <text>S-ubiquitinyl-[E2 ubiquitin-conjugating enzyme]-L-cysteine + [acceptor protein]-L-lysine = [E2 ubiquitin-conjugating enzyme]-L-cysteine + N(6)-ubiquitinyl-[acceptor protein]-L-lysine.</text>
        <dbReference type="EC" id="2.3.2.27"/>
    </reaction>
</comment>
<dbReference type="InParanoid" id="A0A2P5FUF3"/>
<dbReference type="STRING" id="63057.A0A2P5FUF3"/>
<dbReference type="InterPro" id="IPR014857">
    <property type="entry name" value="Nse1_RING_C4HC3-type"/>
</dbReference>
<dbReference type="EC" id="2.3.2.27" evidence="4 15"/>
<evidence type="ECO:0000256" key="9">
    <source>
        <dbReference type="ARBA" id="ARBA00022771"/>
    </source>
</evidence>
<sequence length="329" mass="37143">MTELHWKHHTLIQALLSRGPLKQDEFHRIFKGLTGKTPGTHQQLFDEYLLRMNKALSYAQFELRACRHQYDGEIYYGVVNNVSDEESKLGTKYSVPQIAFYKAIIEAIVQNATAHGSISNIDALNLRLENQVLTGTGSQSQDGHYPALRNFTMTQKDKTLQELLHDKWLNRTPDGNIGLGIRSFLDLRSWFRNNEVPSCEVCNEAGVKVVPLHFFAVKWAMDNLSSAELCQNDACSVRIHQYCLKKMFSQHKGARVCARCGTPWQHKGPKAEAIEEDDEPTVTVAFHSQPPPGPKRKKLKTNDAVESSASQPALPSLNLRRVTRSSSRS</sequence>
<accession>A0A2P5FUF3</accession>
<evidence type="ECO:0000256" key="13">
    <source>
        <dbReference type="ARBA" id="ARBA00023204"/>
    </source>
</evidence>
<dbReference type="AlphaFoldDB" id="A0A2P5FUF3"/>
<evidence type="ECO:0000256" key="6">
    <source>
        <dbReference type="ARBA" id="ARBA00022679"/>
    </source>
</evidence>
<keyword evidence="7 15" id="KW-0479">Metal-binding</keyword>
<proteinExistence type="inferred from homology"/>
<dbReference type="EMBL" id="JXTC01000008">
    <property type="protein sequence ID" value="POO01422.1"/>
    <property type="molecule type" value="Genomic_DNA"/>
</dbReference>
<gene>
    <name evidence="18" type="ORF">TorRG33x02_027290</name>
</gene>
<dbReference type="Gene3D" id="3.90.1150.220">
    <property type="match status" value="1"/>
</dbReference>
<keyword evidence="8 15" id="KW-0227">DNA damage</keyword>
<organism evidence="18 19">
    <name type="scientific">Trema orientale</name>
    <name type="common">Charcoal tree</name>
    <name type="synonym">Celtis orientalis</name>
    <dbReference type="NCBI Taxonomy" id="63057"/>
    <lineage>
        <taxon>Eukaryota</taxon>
        <taxon>Viridiplantae</taxon>
        <taxon>Streptophyta</taxon>
        <taxon>Embryophyta</taxon>
        <taxon>Tracheophyta</taxon>
        <taxon>Spermatophyta</taxon>
        <taxon>Magnoliopsida</taxon>
        <taxon>eudicotyledons</taxon>
        <taxon>Gunneridae</taxon>
        <taxon>Pentapetalae</taxon>
        <taxon>rosids</taxon>
        <taxon>fabids</taxon>
        <taxon>Rosales</taxon>
        <taxon>Cannabaceae</taxon>
        <taxon>Trema</taxon>
    </lineage>
</organism>
<dbReference type="InterPro" id="IPR011513">
    <property type="entry name" value="Nse1"/>
</dbReference>
<evidence type="ECO:0000313" key="19">
    <source>
        <dbReference type="Proteomes" id="UP000237000"/>
    </source>
</evidence>
<comment type="subunit">
    <text evidence="15">Component of the Smc5-Smc6 complex.</text>
</comment>
<dbReference type="Pfam" id="PF08746">
    <property type="entry name" value="zf-RING-like"/>
    <property type="match status" value="1"/>
</dbReference>
<keyword evidence="12 15" id="KW-0233">DNA recombination</keyword>
<protein>
    <recommendedName>
        <fullName evidence="5 15">Non-structural maintenance of chromosomes element 1 homolog</fullName>
        <ecNumber evidence="4 15">2.3.2.27</ecNumber>
    </recommendedName>
</protein>
<keyword evidence="13 15" id="KW-0234">DNA repair</keyword>
<dbReference type="InterPro" id="IPR013083">
    <property type="entry name" value="Znf_RING/FYVE/PHD"/>
</dbReference>
<comment type="caution">
    <text evidence="18">The sequence shown here is derived from an EMBL/GenBank/DDBJ whole genome shotgun (WGS) entry which is preliminary data.</text>
</comment>
<evidence type="ECO:0000256" key="14">
    <source>
        <dbReference type="ARBA" id="ARBA00023242"/>
    </source>
</evidence>
<dbReference type="Gene3D" id="3.30.40.10">
    <property type="entry name" value="Zinc/RING finger domain, C3HC4 (zinc finger)"/>
    <property type="match status" value="1"/>
</dbReference>
<dbReference type="PANTHER" id="PTHR20973:SF0">
    <property type="entry name" value="NON-STRUCTURAL MAINTENANCE OF CHROMOSOMES ELEMENT 1 HOMOLOG"/>
    <property type="match status" value="1"/>
</dbReference>
<evidence type="ECO:0000256" key="11">
    <source>
        <dbReference type="ARBA" id="ARBA00022833"/>
    </source>
</evidence>
<evidence type="ECO:0000256" key="5">
    <source>
        <dbReference type="ARBA" id="ARBA00019422"/>
    </source>
</evidence>
<keyword evidence="6 15" id="KW-0808">Transferase</keyword>
<evidence type="ECO:0000256" key="1">
    <source>
        <dbReference type="ARBA" id="ARBA00000900"/>
    </source>
</evidence>
<comment type="subcellular location">
    <subcellularLocation>
        <location evidence="2 15">Nucleus</location>
    </subcellularLocation>
</comment>
<evidence type="ECO:0000256" key="15">
    <source>
        <dbReference type="RuleBase" id="RU368018"/>
    </source>
</evidence>
<keyword evidence="19" id="KW-1185">Reference proteome</keyword>
<evidence type="ECO:0000256" key="2">
    <source>
        <dbReference type="ARBA" id="ARBA00004123"/>
    </source>
</evidence>
<dbReference type="GO" id="GO:0000724">
    <property type="term" value="P:double-strand break repair via homologous recombination"/>
    <property type="evidence" value="ECO:0007669"/>
    <property type="project" value="TreeGrafter"/>
</dbReference>
<dbReference type="OrthoDB" id="185455at2759"/>
<dbReference type="FunCoup" id="A0A2P5FUF3">
    <property type="interactions" value="279"/>
</dbReference>
<dbReference type="GO" id="GO:0005634">
    <property type="term" value="C:nucleus"/>
    <property type="evidence" value="ECO:0007669"/>
    <property type="project" value="UniProtKB-SubCell"/>
</dbReference>
<evidence type="ECO:0000256" key="16">
    <source>
        <dbReference type="SAM" id="MobiDB-lite"/>
    </source>
</evidence>
<comment type="similarity">
    <text evidence="3 15">Belongs to the NSE1 family.</text>
</comment>
<dbReference type="GO" id="GO:0008270">
    <property type="term" value="F:zinc ion binding"/>
    <property type="evidence" value="ECO:0007669"/>
    <property type="project" value="UniProtKB-KW"/>
</dbReference>
<dbReference type="GO" id="GO:0030915">
    <property type="term" value="C:Smc5-Smc6 complex"/>
    <property type="evidence" value="ECO:0007669"/>
    <property type="project" value="UniProtKB-UniRule"/>
</dbReference>
<dbReference type="Pfam" id="PF07574">
    <property type="entry name" value="SMC_Nse1"/>
    <property type="match status" value="1"/>
</dbReference>
<dbReference type="GO" id="GO:0061630">
    <property type="term" value="F:ubiquitin protein ligase activity"/>
    <property type="evidence" value="ECO:0007669"/>
    <property type="project" value="UniProtKB-EC"/>
</dbReference>
<reference evidence="19" key="1">
    <citation type="submission" date="2016-06" db="EMBL/GenBank/DDBJ databases">
        <title>Parallel loss of symbiosis genes in relatives of nitrogen-fixing non-legume Parasponia.</title>
        <authorList>
            <person name="Van Velzen R."/>
            <person name="Holmer R."/>
            <person name="Bu F."/>
            <person name="Rutten L."/>
            <person name="Van Zeijl A."/>
            <person name="Liu W."/>
            <person name="Santuari L."/>
            <person name="Cao Q."/>
            <person name="Sharma T."/>
            <person name="Shen D."/>
            <person name="Roswanjaya Y."/>
            <person name="Wardhani T."/>
            <person name="Kalhor M.S."/>
            <person name="Jansen J."/>
            <person name="Van den Hoogen J."/>
            <person name="Gungor B."/>
            <person name="Hartog M."/>
            <person name="Hontelez J."/>
            <person name="Verver J."/>
            <person name="Yang W.-C."/>
            <person name="Schijlen E."/>
            <person name="Repin R."/>
            <person name="Schilthuizen M."/>
            <person name="Schranz E."/>
            <person name="Heidstra R."/>
            <person name="Miyata K."/>
            <person name="Fedorova E."/>
            <person name="Kohlen W."/>
            <person name="Bisseling T."/>
            <person name="Smit S."/>
            <person name="Geurts R."/>
        </authorList>
    </citation>
    <scope>NUCLEOTIDE SEQUENCE [LARGE SCALE GENOMIC DNA]</scope>
    <source>
        <strain evidence="19">cv. RG33-2</strain>
    </source>
</reference>
<dbReference type="PANTHER" id="PTHR20973">
    <property type="entry name" value="NON-SMC ELEMENT 1-RELATED"/>
    <property type="match status" value="1"/>
</dbReference>
<dbReference type="Proteomes" id="UP000237000">
    <property type="component" value="Unassembled WGS sequence"/>
</dbReference>
<evidence type="ECO:0000256" key="8">
    <source>
        <dbReference type="ARBA" id="ARBA00022763"/>
    </source>
</evidence>
<evidence type="ECO:0000256" key="12">
    <source>
        <dbReference type="ARBA" id="ARBA00023172"/>
    </source>
</evidence>
<name>A0A2P5FUF3_TREOI</name>
<keyword evidence="9 15" id="KW-0863">Zinc-finger</keyword>
<keyword evidence="11 15" id="KW-0862">Zinc</keyword>
<evidence type="ECO:0000256" key="3">
    <source>
        <dbReference type="ARBA" id="ARBA00010258"/>
    </source>
</evidence>
<keyword evidence="10 15" id="KW-0833">Ubl conjugation pathway</keyword>
<dbReference type="FunFam" id="3.90.1150.220:FF:000002">
    <property type="entry name" value="Non-structural maintenance of chromosomes element 1"/>
    <property type="match status" value="1"/>
</dbReference>
<dbReference type="InterPro" id="IPR036388">
    <property type="entry name" value="WH-like_DNA-bd_sf"/>
</dbReference>
<feature type="compositionally biased region" description="Polar residues" evidence="16">
    <location>
        <begin position="304"/>
        <end position="313"/>
    </location>
</feature>
<feature type="domain" description="Non-structural maintenance of chromosomes element 1 RING C4HC3-type" evidence="17">
    <location>
        <begin position="227"/>
        <end position="260"/>
    </location>
</feature>
<feature type="region of interest" description="Disordered" evidence="16">
    <location>
        <begin position="275"/>
        <end position="329"/>
    </location>
</feature>
<evidence type="ECO:0000259" key="17">
    <source>
        <dbReference type="Pfam" id="PF08746"/>
    </source>
</evidence>
<evidence type="ECO:0000256" key="7">
    <source>
        <dbReference type="ARBA" id="ARBA00022723"/>
    </source>
</evidence>
<evidence type="ECO:0000256" key="4">
    <source>
        <dbReference type="ARBA" id="ARBA00012483"/>
    </source>
</evidence>
<evidence type="ECO:0000313" key="18">
    <source>
        <dbReference type="EMBL" id="POO01422.1"/>
    </source>
</evidence>
<keyword evidence="14 15" id="KW-0539">Nucleus</keyword>
<dbReference type="Gene3D" id="1.10.10.10">
    <property type="entry name" value="Winged helix-like DNA-binding domain superfamily/Winged helix DNA-binding domain"/>
    <property type="match status" value="1"/>
</dbReference>